<sequence>MTPSDQHAQEPQHPDVTEAIVRERSLHDPAVRRSGPLTESLLDPGFTEVGASGRRWTRAEMVAALPTLHGGDGDAVPITAEHFEGTVLAPGIVHLTYVTRVGDAHAHRSSIWRRDAAGEFRLLYHQGTPVPDGTARS</sequence>
<proteinExistence type="predicted"/>
<dbReference type="EMBL" id="CP060825">
    <property type="protein sequence ID" value="QNP66795.1"/>
    <property type="molecule type" value="Genomic_DNA"/>
</dbReference>
<dbReference type="InterPro" id="IPR027843">
    <property type="entry name" value="DUF4440"/>
</dbReference>
<organism evidence="3 4">
    <name type="scientific">Streptomyces genisteinicus</name>
    <dbReference type="NCBI Taxonomy" id="2768068"/>
    <lineage>
        <taxon>Bacteria</taxon>
        <taxon>Bacillati</taxon>
        <taxon>Actinomycetota</taxon>
        <taxon>Actinomycetes</taxon>
        <taxon>Kitasatosporales</taxon>
        <taxon>Streptomycetaceae</taxon>
        <taxon>Streptomyces</taxon>
    </lineage>
</organism>
<reference evidence="3 4" key="1">
    <citation type="submission" date="2020-08" db="EMBL/GenBank/DDBJ databases">
        <title>A novel species.</title>
        <authorList>
            <person name="Gao J."/>
        </authorList>
    </citation>
    <scope>NUCLEOTIDE SEQUENCE [LARGE SCALE GENOMIC DNA]</scope>
    <source>
        <strain evidence="3 4">CRPJ-33</strain>
    </source>
</reference>
<dbReference type="Proteomes" id="UP000516230">
    <property type="component" value="Chromosome"/>
</dbReference>
<evidence type="ECO:0000259" key="2">
    <source>
        <dbReference type="Pfam" id="PF14534"/>
    </source>
</evidence>
<dbReference type="KEGG" id="sgj:IAG43_30320"/>
<evidence type="ECO:0000313" key="3">
    <source>
        <dbReference type="EMBL" id="QNP66795.1"/>
    </source>
</evidence>
<evidence type="ECO:0000256" key="1">
    <source>
        <dbReference type="SAM" id="MobiDB-lite"/>
    </source>
</evidence>
<keyword evidence="4" id="KW-1185">Reference proteome</keyword>
<dbReference type="Gene3D" id="3.10.450.50">
    <property type="match status" value="1"/>
</dbReference>
<dbReference type="InterPro" id="IPR032710">
    <property type="entry name" value="NTF2-like_dom_sf"/>
</dbReference>
<dbReference type="SUPFAM" id="SSF54427">
    <property type="entry name" value="NTF2-like"/>
    <property type="match status" value="1"/>
</dbReference>
<dbReference type="AlphaFoldDB" id="A0A7H0I1X9"/>
<feature type="domain" description="DUF4440" evidence="2">
    <location>
        <begin position="23"/>
        <end position="119"/>
    </location>
</feature>
<dbReference type="Pfam" id="PF14534">
    <property type="entry name" value="DUF4440"/>
    <property type="match status" value="1"/>
</dbReference>
<name>A0A7H0I1X9_9ACTN</name>
<protein>
    <submittedName>
        <fullName evidence="3">DUF4440 domain-containing protein</fullName>
    </submittedName>
</protein>
<evidence type="ECO:0000313" key="4">
    <source>
        <dbReference type="Proteomes" id="UP000516230"/>
    </source>
</evidence>
<feature type="region of interest" description="Disordered" evidence="1">
    <location>
        <begin position="26"/>
        <end position="49"/>
    </location>
</feature>
<dbReference type="RefSeq" id="WP_187743851.1">
    <property type="nucleotide sequence ID" value="NZ_CP060825.1"/>
</dbReference>
<accession>A0A7H0I1X9</accession>
<gene>
    <name evidence="3" type="ORF">IAG43_30320</name>
</gene>